<evidence type="ECO:0000256" key="7">
    <source>
        <dbReference type="ARBA" id="ARBA00023306"/>
    </source>
</evidence>
<evidence type="ECO:0000256" key="6">
    <source>
        <dbReference type="ARBA" id="ARBA00023136"/>
    </source>
</evidence>
<keyword evidence="2" id="KW-1003">Cell membrane</keyword>
<dbReference type="STRING" id="570947.SAMN05421687_101493"/>
<name>A0A1N7ILJ7_9BACI</name>
<dbReference type="RefSeq" id="WP_076556751.1">
    <property type="nucleotide sequence ID" value="NZ_FTOC01000001.1"/>
</dbReference>
<keyword evidence="4 9" id="KW-0812">Transmembrane</keyword>
<feature type="transmembrane region" description="Helical" evidence="9">
    <location>
        <begin position="36"/>
        <end position="54"/>
    </location>
</feature>
<organism evidence="10 11">
    <name type="scientific">Salimicrobium flavidum</name>
    <dbReference type="NCBI Taxonomy" id="570947"/>
    <lineage>
        <taxon>Bacteria</taxon>
        <taxon>Bacillati</taxon>
        <taxon>Bacillota</taxon>
        <taxon>Bacilli</taxon>
        <taxon>Bacillales</taxon>
        <taxon>Bacillaceae</taxon>
        <taxon>Salimicrobium</taxon>
    </lineage>
</organism>
<dbReference type="OrthoDB" id="2973386at2"/>
<dbReference type="NCBIfam" id="TIGR02209">
    <property type="entry name" value="ftsL_broad"/>
    <property type="match status" value="1"/>
</dbReference>
<dbReference type="GO" id="GO:0005886">
    <property type="term" value="C:plasma membrane"/>
    <property type="evidence" value="ECO:0007669"/>
    <property type="project" value="UniProtKB-SubCell"/>
</dbReference>
<reference evidence="11" key="1">
    <citation type="submission" date="2017-01" db="EMBL/GenBank/DDBJ databases">
        <authorList>
            <person name="Varghese N."/>
            <person name="Submissions S."/>
        </authorList>
    </citation>
    <scope>NUCLEOTIDE SEQUENCE [LARGE SCALE GENOMIC DNA]</scope>
    <source>
        <strain evidence="11">DSM 23127</strain>
    </source>
</reference>
<evidence type="ECO:0000256" key="8">
    <source>
        <dbReference type="NCBIfam" id="TIGR02209"/>
    </source>
</evidence>
<comment type="subcellular location">
    <subcellularLocation>
        <location evidence="1">Cell membrane</location>
        <topology evidence="1">Single-pass type II membrane protein</topology>
    </subcellularLocation>
</comment>
<evidence type="ECO:0000256" key="1">
    <source>
        <dbReference type="ARBA" id="ARBA00004401"/>
    </source>
</evidence>
<keyword evidence="7" id="KW-0131">Cell cycle</keyword>
<protein>
    <recommendedName>
        <fullName evidence="8">Cell division protein FtsL</fullName>
    </recommendedName>
</protein>
<keyword evidence="3 10" id="KW-0132">Cell division</keyword>
<dbReference type="EMBL" id="FTOC01000001">
    <property type="protein sequence ID" value="SIS37945.1"/>
    <property type="molecule type" value="Genomic_DNA"/>
</dbReference>
<dbReference type="Proteomes" id="UP000187608">
    <property type="component" value="Unassembled WGS sequence"/>
</dbReference>
<keyword evidence="11" id="KW-1185">Reference proteome</keyword>
<evidence type="ECO:0000313" key="10">
    <source>
        <dbReference type="EMBL" id="SIS37945.1"/>
    </source>
</evidence>
<evidence type="ECO:0000256" key="2">
    <source>
        <dbReference type="ARBA" id="ARBA00022475"/>
    </source>
</evidence>
<dbReference type="InterPro" id="IPR011922">
    <property type="entry name" value="Cell_div_FtsL"/>
</dbReference>
<proteinExistence type="predicted"/>
<evidence type="ECO:0000256" key="4">
    <source>
        <dbReference type="ARBA" id="ARBA00022692"/>
    </source>
</evidence>
<dbReference type="AlphaFoldDB" id="A0A1N7ILJ7"/>
<evidence type="ECO:0000256" key="5">
    <source>
        <dbReference type="ARBA" id="ARBA00022989"/>
    </source>
</evidence>
<evidence type="ECO:0000313" key="11">
    <source>
        <dbReference type="Proteomes" id="UP000187608"/>
    </source>
</evidence>
<keyword evidence="6 9" id="KW-0472">Membrane</keyword>
<dbReference type="GO" id="GO:0051301">
    <property type="term" value="P:cell division"/>
    <property type="evidence" value="ECO:0007669"/>
    <property type="project" value="UniProtKB-KW"/>
</dbReference>
<evidence type="ECO:0000256" key="3">
    <source>
        <dbReference type="ARBA" id="ARBA00022618"/>
    </source>
</evidence>
<evidence type="ECO:0000256" key="9">
    <source>
        <dbReference type="SAM" id="Phobius"/>
    </source>
</evidence>
<keyword evidence="5 9" id="KW-1133">Transmembrane helix</keyword>
<accession>A0A1N7ILJ7</accession>
<sequence length="121" mass="13463">MSIEKVRASQTERQPERKQVKVKVAKKKWISTGEKYLYSIVSGAVLCACAYVISFSSATDSLNRDIETLEGNLEQQQSVNSSLSYDVEQLKNPERILDVAKKHGLDIQQSQVKQAGTVSSD</sequence>
<gene>
    <name evidence="10" type="ORF">SAMN05421687_101493</name>
</gene>